<comment type="similarity">
    <text evidence="1">Belongs to the sulfatase family.</text>
</comment>
<dbReference type="PROSITE" id="PS00523">
    <property type="entry name" value="SULFATASE_1"/>
    <property type="match status" value="1"/>
</dbReference>
<accession>A0AAT9FPL1</accession>
<dbReference type="InterPro" id="IPR032506">
    <property type="entry name" value="SGSH_C"/>
</dbReference>
<dbReference type="CDD" id="cd16031">
    <property type="entry name" value="G6S_like"/>
    <property type="match status" value="1"/>
</dbReference>
<organism evidence="5">
    <name type="scientific">Oceaniferula spumae</name>
    <dbReference type="NCBI Taxonomy" id="2979115"/>
    <lineage>
        <taxon>Bacteria</taxon>
        <taxon>Pseudomonadati</taxon>
        <taxon>Verrucomicrobiota</taxon>
        <taxon>Verrucomicrobiia</taxon>
        <taxon>Verrucomicrobiales</taxon>
        <taxon>Verrucomicrobiaceae</taxon>
        <taxon>Oceaniferula</taxon>
    </lineage>
</organism>
<keyword evidence="2" id="KW-0378">Hydrolase</keyword>
<proteinExistence type="inferred from homology"/>
<protein>
    <recommendedName>
        <fullName evidence="4">N-sulphoglucosamine sulphohydrolase C-terminal domain-containing protein</fullName>
    </recommendedName>
</protein>
<dbReference type="Pfam" id="PF16347">
    <property type="entry name" value="SGSH_C"/>
    <property type="match status" value="1"/>
</dbReference>
<name>A0AAT9FPL1_9BACT</name>
<dbReference type="InterPro" id="IPR017850">
    <property type="entry name" value="Alkaline_phosphatase_core_sf"/>
</dbReference>
<reference evidence="5" key="1">
    <citation type="submission" date="2024-07" db="EMBL/GenBank/DDBJ databases">
        <title>Complete genome sequence of Verrucomicrobiaceae bacterium NT6N.</title>
        <authorList>
            <person name="Huang C."/>
            <person name="Takami H."/>
            <person name="Hamasaki K."/>
        </authorList>
    </citation>
    <scope>NUCLEOTIDE SEQUENCE</scope>
    <source>
        <strain evidence="5">NT6N</strain>
    </source>
</reference>
<dbReference type="PANTHER" id="PTHR43108:SF6">
    <property type="entry name" value="N-SULPHOGLUCOSAMINE SULPHOHYDROLASE"/>
    <property type="match status" value="1"/>
</dbReference>
<keyword evidence="3" id="KW-0732">Signal</keyword>
<evidence type="ECO:0000256" key="2">
    <source>
        <dbReference type="ARBA" id="ARBA00022801"/>
    </source>
</evidence>
<dbReference type="AlphaFoldDB" id="A0AAT9FPL1"/>
<dbReference type="EMBL" id="AP026866">
    <property type="protein sequence ID" value="BDS07935.1"/>
    <property type="molecule type" value="Genomic_DNA"/>
</dbReference>
<dbReference type="InterPro" id="IPR024607">
    <property type="entry name" value="Sulfatase_CS"/>
</dbReference>
<evidence type="ECO:0000256" key="3">
    <source>
        <dbReference type="SAM" id="SignalP"/>
    </source>
</evidence>
<dbReference type="PROSITE" id="PS00149">
    <property type="entry name" value="SULFATASE_2"/>
    <property type="match status" value="1"/>
</dbReference>
<dbReference type="PANTHER" id="PTHR43108">
    <property type="entry name" value="N-ACETYLGLUCOSAMINE-6-SULFATASE FAMILY MEMBER"/>
    <property type="match status" value="1"/>
</dbReference>
<feature type="chain" id="PRO_5043770330" description="N-sulphoglucosamine sulphohydrolase C-terminal domain-containing protein" evidence="3">
    <location>
        <begin position="18"/>
        <end position="527"/>
    </location>
</feature>
<dbReference type="KEGG" id="osu:NT6N_29750"/>
<dbReference type="Gene3D" id="3.40.720.10">
    <property type="entry name" value="Alkaline Phosphatase, subunit A"/>
    <property type="match status" value="1"/>
</dbReference>
<feature type="signal peptide" evidence="3">
    <location>
        <begin position="1"/>
        <end position="17"/>
    </location>
</feature>
<evidence type="ECO:0000259" key="4">
    <source>
        <dbReference type="Pfam" id="PF16347"/>
    </source>
</evidence>
<feature type="domain" description="N-sulphoglucosamine sulphohydrolase C-terminal" evidence="4">
    <location>
        <begin position="359"/>
        <end position="508"/>
    </location>
</feature>
<dbReference type="GO" id="GO:0016787">
    <property type="term" value="F:hydrolase activity"/>
    <property type="evidence" value="ECO:0007669"/>
    <property type="project" value="UniProtKB-KW"/>
</dbReference>
<evidence type="ECO:0000313" key="5">
    <source>
        <dbReference type="EMBL" id="BDS07935.1"/>
    </source>
</evidence>
<gene>
    <name evidence="5" type="ORF">NT6N_29750</name>
</gene>
<sequence>MKSITALALLLSTAALHAEKDGRPNILFLFSDDHALRSISSYGGDLKTVAPTPNIDRIAKEGAIFKNSFCANSICGPSRACILTGKHSHKNGFTHNGGKGLDQSQWTVAKALHKSGYTTAVIGKWHLQTNPVGFDHWEILPGQGNYYNPDFKQMNGKVKRFPGYATDITTDKAIAWLDKRDQSKPFFLMCQHKAPHRTFSPALRHLDAFKGVQIPEPASLFDDYKNRSKTLAKNEMEIDRHFHWSYDAKLRKDERPGVKLPGPDGYGTPEYKRMTPDQRKQWDAHYGPLNQAFLKDFKAGKLSHKDIVRWKYQRYMHNYLATVKAVDEGVGRMLKYLDDNGLTENTIVIYSSDQGFYTGEHGWYDKRWMFEQSMKMPFLIRWPGKVTAGSKPEAMIQNIDYAPTFMEVAGLKAPAEVQGESMLPVLTGAKKQHHESLYYAYYERGVHSVPQHFGVRTATHKLMYFPVTDEWNMFDLEKDPDEMKDVYGNPEYAAVRQELRAEYDRIRKKYDAPDYSSHIPGFKKREK</sequence>
<evidence type="ECO:0000256" key="1">
    <source>
        <dbReference type="ARBA" id="ARBA00008779"/>
    </source>
</evidence>
<dbReference type="SUPFAM" id="SSF53649">
    <property type="entry name" value="Alkaline phosphatase-like"/>
    <property type="match status" value="1"/>
</dbReference>